<evidence type="ECO:0000256" key="4">
    <source>
        <dbReference type="ARBA" id="ARBA00022827"/>
    </source>
</evidence>
<dbReference type="Pfam" id="PF00441">
    <property type="entry name" value="Acyl-CoA_dh_1"/>
    <property type="match status" value="2"/>
</dbReference>
<accession>A0A1Y5Y688</accession>
<keyword evidence="5" id="KW-0560">Oxidoreductase</keyword>
<name>A0A1Y5Y688_KIBAR</name>
<dbReference type="PANTHER" id="PTHR43292:SF4">
    <property type="entry name" value="ACYL-COA DEHYDROGENASE FADE34"/>
    <property type="match status" value="1"/>
</dbReference>
<dbReference type="GO" id="GO:0050660">
    <property type="term" value="F:flavin adenine dinucleotide binding"/>
    <property type="evidence" value="ECO:0007669"/>
    <property type="project" value="InterPro"/>
</dbReference>
<dbReference type="Pfam" id="PF02770">
    <property type="entry name" value="Acyl-CoA_dh_M"/>
    <property type="match status" value="1"/>
</dbReference>
<dbReference type="GO" id="GO:0016627">
    <property type="term" value="F:oxidoreductase activity, acting on the CH-CH group of donors"/>
    <property type="evidence" value="ECO:0007669"/>
    <property type="project" value="InterPro"/>
</dbReference>
<dbReference type="EMBL" id="FWXV01000014">
    <property type="protein sequence ID" value="SMD26374.1"/>
    <property type="molecule type" value="Genomic_DNA"/>
</dbReference>
<protein>
    <submittedName>
        <fullName evidence="9">Acyl-CoA dehydrogenase, N-terminal domain</fullName>
    </submittedName>
</protein>
<evidence type="ECO:0000256" key="3">
    <source>
        <dbReference type="ARBA" id="ARBA00022630"/>
    </source>
</evidence>
<dbReference type="Pfam" id="PF02771">
    <property type="entry name" value="Acyl-CoA_dh_N"/>
    <property type="match status" value="2"/>
</dbReference>
<feature type="domain" description="Acyl-CoA dehydrogenase/oxidase C-terminal" evidence="6">
    <location>
        <begin position="205"/>
        <end position="328"/>
    </location>
</feature>
<evidence type="ECO:0000259" key="6">
    <source>
        <dbReference type="Pfam" id="PF00441"/>
    </source>
</evidence>
<keyword evidence="3" id="KW-0285">Flavoprotein</keyword>
<dbReference type="InterPro" id="IPR006091">
    <property type="entry name" value="Acyl-CoA_Oxase/DH_mid-dom"/>
</dbReference>
<dbReference type="InterPro" id="IPR046373">
    <property type="entry name" value="Acyl-CoA_Oxase/DH_mid-dom_sf"/>
</dbReference>
<dbReference type="GO" id="GO:0005886">
    <property type="term" value="C:plasma membrane"/>
    <property type="evidence" value="ECO:0007669"/>
    <property type="project" value="TreeGrafter"/>
</dbReference>
<gene>
    <name evidence="9" type="ORF">SAMN05661093_09957</name>
</gene>
<dbReference type="InterPro" id="IPR037069">
    <property type="entry name" value="AcylCoA_DH/ox_N_sf"/>
</dbReference>
<evidence type="ECO:0000259" key="8">
    <source>
        <dbReference type="Pfam" id="PF02771"/>
    </source>
</evidence>
<evidence type="ECO:0000313" key="10">
    <source>
        <dbReference type="Proteomes" id="UP000192674"/>
    </source>
</evidence>
<dbReference type="SUPFAM" id="SSF47203">
    <property type="entry name" value="Acyl-CoA dehydrogenase C-terminal domain-like"/>
    <property type="match status" value="2"/>
</dbReference>
<dbReference type="InterPro" id="IPR036250">
    <property type="entry name" value="AcylCo_DH-like_C"/>
</dbReference>
<dbReference type="OrthoDB" id="3964153at2"/>
<dbReference type="InterPro" id="IPR013786">
    <property type="entry name" value="AcylCoA_DH/ox_N"/>
</dbReference>
<keyword evidence="4" id="KW-0274">FAD</keyword>
<evidence type="ECO:0000313" key="9">
    <source>
        <dbReference type="EMBL" id="SMD26374.1"/>
    </source>
</evidence>
<dbReference type="AlphaFoldDB" id="A0A1Y5Y688"/>
<keyword evidence="10" id="KW-1185">Reference proteome</keyword>
<dbReference type="InterPro" id="IPR052161">
    <property type="entry name" value="Mycobact_Acyl-CoA_DH"/>
</dbReference>
<dbReference type="InterPro" id="IPR009100">
    <property type="entry name" value="AcylCoA_DH/oxidase_NM_dom_sf"/>
</dbReference>
<evidence type="ECO:0000256" key="1">
    <source>
        <dbReference type="ARBA" id="ARBA00001974"/>
    </source>
</evidence>
<evidence type="ECO:0000256" key="2">
    <source>
        <dbReference type="ARBA" id="ARBA00009347"/>
    </source>
</evidence>
<dbReference type="RefSeq" id="WP_084434128.1">
    <property type="nucleotide sequence ID" value="NZ_FWXV01000014.1"/>
</dbReference>
<dbReference type="Proteomes" id="UP000192674">
    <property type="component" value="Unassembled WGS sequence"/>
</dbReference>
<dbReference type="PANTHER" id="PTHR43292">
    <property type="entry name" value="ACYL-COA DEHYDROGENASE"/>
    <property type="match status" value="1"/>
</dbReference>
<evidence type="ECO:0000259" key="7">
    <source>
        <dbReference type="Pfam" id="PF02770"/>
    </source>
</evidence>
<evidence type="ECO:0000256" key="5">
    <source>
        <dbReference type="ARBA" id="ARBA00023002"/>
    </source>
</evidence>
<dbReference type="Gene3D" id="1.20.140.10">
    <property type="entry name" value="Butyryl-CoA Dehydrogenase, subunit A, domain 3"/>
    <property type="match status" value="2"/>
</dbReference>
<reference evidence="9 10" key="1">
    <citation type="submission" date="2017-04" db="EMBL/GenBank/DDBJ databases">
        <authorList>
            <person name="Afonso C.L."/>
            <person name="Miller P.J."/>
            <person name="Scott M.A."/>
            <person name="Spackman E."/>
            <person name="Goraichik I."/>
            <person name="Dimitrov K.M."/>
            <person name="Suarez D.L."/>
            <person name="Swayne D.E."/>
        </authorList>
    </citation>
    <scope>NUCLEOTIDE SEQUENCE [LARGE SCALE GENOMIC DNA]</scope>
    <source>
        <strain evidence="9 10">DSM 43828</strain>
    </source>
</reference>
<proteinExistence type="inferred from homology"/>
<feature type="domain" description="Acyl-CoA oxidase/dehydrogenase middle" evidence="7">
    <location>
        <begin position="460"/>
        <end position="554"/>
    </location>
</feature>
<feature type="domain" description="Acyl-CoA dehydrogenase/oxidase C-terminal" evidence="6">
    <location>
        <begin position="566"/>
        <end position="708"/>
    </location>
</feature>
<dbReference type="FunFam" id="2.40.110.10:FF:000011">
    <property type="entry name" value="Acyl-CoA dehydrogenase FadE34"/>
    <property type="match status" value="1"/>
</dbReference>
<comment type="cofactor">
    <cofactor evidence="1">
        <name>FAD</name>
        <dbReference type="ChEBI" id="CHEBI:57692"/>
    </cofactor>
</comment>
<feature type="domain" description="Acyl-CoA dehydrogenase/oxidase N-terminal" evidence="8">
    <location>
        <begin position="6"/>
        <end position="103"/>
    </location>
</feature>
<dbReference type="SUPFAM" id="SSF56645">
    <property type="entry name" value="Acyl-CoA dehydrogenase NM domain-like"/>
    <property type="match status" value="2"/>
</dbReference>
<dbReference type="InterPro" id="IPR009075">
    <property type="entry name" value="AcylCo_DH/oxidase_C"/>
</dbReference>
<dbReference type="Gene3D" id="1.10.540.10">
    <property type="entry name" value="Acyl-CoA dehydrogenase/oxidase, N-terminal domain"/>
    <property type="match status" value="2"/>
</dbReference>
<comment type="similarity">
    <text evidence="2">Belongs to the acyl-CoA dehydrogenase family.</text>
</comment>
<sequence length="717" mass="75475">MAIAINENHRMLAESVSAFLVGNDARAMTRELLENPRIERPKLWAEAVSLGLLGIHAPEEYGGEGFGLPELVVVLEQFGRHLAPGALLPTVTASAVLADLGSTSMLRRLTDGTSTGAVGLDGSITLEDNGSGIRAYGGATVLGGAGADVLVLAAGTDLIVLQADRDGVGVRVPDNVDPSRPSARVTVNNVLLHDGEVLRGGHDRALAIYRLLAAAEAVGGAQACTEMAVDYAKTREQFGRPIGMFQAVKHHCANMFVASELATAAVWDAARAATEDPQQFALAAAVAVQQAIPAFTGNASLNIQVHGGIGFTWEHDAHLYQRRALALAAFADPEAAAADVARLAAGGTRRTLAVEIPEEAQQQRSAIREIAQSIAARPAAEQRQALVDAGYLMPHWPKPFGIEATAAQQLVIDEEFSAAGVNRPTLSITGWVVLTLIQHGTAEQIERYVRPALRGDLTWCQLFSEPGAGSDAAGIRTRGRRTEGGWLVTGQKVWTSGAHLAGRGFATVRTDPDAPKHRGVTMMVIDMQAPGVEIRPLKMVTGHSDFNEVFLTDVFVPDEDVVGEPNNGWAVARATMGNERVSIGNGQGGGGTVELDLTELARTFGGERARALGALLAEELSLSLLNLRTAERALSGAEPGPEGNVTKLVLAEFLVKRSAFIMGALGVKGAFLEMGSLTGVLAALSARGMTIAGGTSEITRNQIAERILGLPRDPLVK</sequence>
<dbReference type="Gene3D" id="2.40.110.10">
    <property type="entry name" value="Butyryl-CoA Dehydrogenase, subunit A, domain 2"/>
    <property type="match status" value="1"/>
</dbReference>
<organism evidence="9 10">
    <name type="scientific">Kibdelosporangium aridum</name>
    <dbReference type="NCBI Taxonomy" id="2030"/>
    <lineage>
        <taxon>Bacteria</taxon>
        <taxon>Bacillati</taxon>
        <taxon>Actinomycetota</taxon>
        <taxon>Actinomycetes</taxon>
        <taxon>Pseudonocardiales</taxon>
        <taxon>Pseudonocardiaceae</taxon>
        <taxon>Kibdelosporangium</taxon>
    </lineage>
</organism>
<feature type="domain" description="Acyl-CoA dehydrogenase/oxidase N-terminal" evidence="8">
    <location>
        <begin position="380"/>
        <end position="456"/>
    </location>
</feature>